<evidence type="ECO:0000313" key="1">
    <source>
        <dbReference type="EMBL" id="SDA45518.1"/>
    </source>
</evidence>
<accession>A0A1G5VIK0</accession>
<dbReference type="RefSeq" id="WP_149731263.1">
    <property type="nucleotide sequence ID" value="NZ_FMXB01000004.1"/>
</dbReference>
<organism evidence="1 2">
    <name type="scientific">Methanobrevibacter millerae</name>
    <dbReference type="NCBI Taxonomy" id="230361"/>
    <lineage>
        <taxon>Archaea</taxon>
        <taxon>Methanobacteriati</taxon>
        <taxon>Methanobacteriota</taxon>
        <taxon>Methanomada group</taxon>
        <taxon>Methanobacteria</taxon>
        <taxon>Methanobacteriales</taxon>
        <taxon>Methanobacteriaceae</taxon>
        <taxon>Methanobrevibacter</taxon>
    </lineage>
</organism>
<reference evidence="1 2" key="1">
    <citation type="submission" date="2016-10" db="EMBL/GenBank/DDBJ databases">
        <authorList>
            <person name="Varghese N."/>
            <person name="Submissions S."/>
        </authorList>
    </citation>
    <scope>NUCLEOTIDE SEQUENCE [LARGE SCALE GENOMIC DNA]</scope>
    <source>
        <strain evidence="1 2">DSM 16643</strain>
    </source>
</reference>
<dbReference type="OrthoDB" id="78289at2157"/>
<dbReference type="AlphaFoldDB" id="A0A1G5VIK0"/>
<keyword evidence="2" id="KW-1185">Reference proteome</keyword>
<evidence type="ECO:0000313" key="2">
    <source>
        <dbReference type="Proteomes" id="UP000323439"/>
    </source>
</evidence>
<proteinExistence type="predicted"/>
<gene>
    <name evidence="1" type="ORF">SAMN02910315_00632</name>
</gene>
<name>A0A1G5VIK0_9EURY</name>
<dbReference type="Proteomes" id="UP000323439">
    <property type="component" value="Unassembled WGS sequence"/>
</dbReference>
<dbReference type="EMBL" id="FMXB01000004">
    <property type="protein sequence ID" value="SDA45518.1"/>
    <property type="molecule type" value="Genomic_DNA"/>
</dbReference>
<sequence>MVFCSVCGVESDSKSKVCKNCKSILISEKYFNINELNSFAQIANDENIEILKATPVTETEYEIILENIRRIALRNLERHDLTALNTIDKIRVIASSYAKITYKSKGAEFGSYSYNRIRIDDRLADCDIIATLIHELAHHLLSEIFEQMLMLIWEVKKTYALEAFVSFILGTNPIYVLINEYCAHTVEGRFIPHGYQKYASFNRILTEEFDLENDAEVIDFALMMGNSIADDIIRILENFIGDDLRDEIKLVYQRNYNNPANYDEILLESDEVYETAEKLKHLHIILISGIIASKDEESYELLRQIKKDFIENNG</sequence>
<protein>
    <submittedName>
        <fullName evidence="1">Uncharacterized protein</fullName>
    </submittedName>
</protein>